<sequence>MSNGGSAEFETLLASSHHHPPAALPAPLRPSVAAPPGLPLIPCANASPHSSSTSTTVPQRRVKAKSAELRSLTFLPSVSQPGAWTLHNDLPRLVTGGDEPSAALRETIYLLYSNCTRVALPYPLSAASASTALVLDEGHQVSAFSSNSRDGFHVPRYKRAPPTVSHPIVPLYRTAVSSSSFPVQLSSLSILSRTRLALPLAPLGGATRLVATRFSYDSPSIPAAGAPASQE</sequence>
<keyword evidence="2" id="KW-1185">Reference proteome</keyword>
<evidence type="ECO:0000313" key="1">
    <source>
        <dbReference type="EMBL" id="KAJ7081219.1"/>
    </source>
</evidence>
<gene>
    <name evidence="1" type="ORF">B0H15DRAFT_1024983</name>
</gene>
<proteinExistence type="predicted"/>
<evidence type="ECO:0000313" key="2">
    <source>
        <dbReference type="Proteomes" id="UP001222325"/>
    </source>
</evidence>
<comment type="caution">
    <text evidence="1">The sequence shown here is derived from an EMBL/GenBank/DDBJ whole genome shotgun (WGS) entry which is preliminary data.</text>
</comment>
<dbReference type="EMBL" id="JARJCN010000051">
    <property type="protein sequence ID" value="KAJ7081219.1"/>
    <property type="molecule type" value="Genomic_DNA"/>
</dbReference>
<organism evidence="1 2">
    <name type="scientific">Mycena belliarum</name>
    <dbReference type="NCBI Taxonomy" id="1033014"/>
    <lineage>
        <taxon>Eukaryota</taxon>
        <taxon>Fungi</taxon>
        <taxon>Dikarya</taxon>
        <taxon>Basidiomycota</taxon>
        <taxon>Agaricomycotina</taxon>
        <taxon>Agaricomycetes</taxon>
        <taxon>Agaricomycetidae</taxon>
        <taxon>Agaricales</taxon>
        <taxon>Marasmiineae</taxon>
        <taxon>Mycenaceae</taxon>
        <taxon>Mycena</taxon>
    </lineage>
</organism>
<dbReference type="Proteomes" id="UP001222325">
    <property type="component" value="Unassembled WGS sequence"/>
</dbReference>
<name>A0AAD6XKM9_9AGAR</name>
<dbReference type="AlphaFoldDB" id="A0AAD6XKM9"/>
<protein>
    <submittedName>
        <fullName evidence="1">Uncharacterized protein</fullName>
    </submittedName>
</protein>
<reference evidence="1" key="1">
    <citation type="submission" date="2023-03" db="EMBL/GenBank/DDBJ databases">
        <title>Massive genome expansion in bonnet fungi (Mycena s.s.) driven by repeated elements and novel gene families across ecological guilds.</title>
        <authorList>
            <consortium name="Lawrence Berkeley National Laboratory"/>
            <person name="Harder C.B."/>
            <person name="Miyauchi S."/>
            <person name="Viragh M."/>
            <person name="Kuo A."/>
            <person name="Thoen E."/>
            <person name="Andreopoulos B."/>
            <person name="Lu D."/>
            <person name="Skrede I."/>
            <person name="Drula E."/>
            <person name="Henrissat B."/>
            <person name="Morin E."/>
            <person name="Kohler A."/>
            <person name="Barry K."/>
            <person name="LaButti K."/>
            <person name="Morin E."/>
            <person name="Salamov A."/>
            <person name="Lipzen A."/>
            <person name="Mereny Z."/>
            <person name="Hegedus B."/>
            <person name="Baldrian P."/>
            <person name="Stursova M."/>
            <person name="Weitz H."/>
            <person name="Taylor A."/>
            <person name="Grigoriev I.V."/>
            <person name="Nagy L.G."/>
            <person name="Martin F."/>
            <person name="Kauserud H."/>
        </authorList>
    </citation>
    <scope>NUCLEOTIDE SEQUENCE</scope>
    <source>
        <strain evidence="1">CBHHK173m</strain>
    </source>
</reference>
<accession>A0AAD6XKM9</accession>